<protein>
    <submittedName>
        <fullName evidence="10">Lipid A export ATP-binding/permease protein MsbA</fullName>
        <ecNumber evidence="10">3.6.3.-</ecNumber>
    </submittedName>
</protein>
<dbReference type="RefSeq" id="WP_027018844.1">
    <property type="nucleotide sequence ID" value="NZ_ATVG01000019.1"/>
</dbReference>
<dbReference type="InterPro" id="IPR003439">
    <property type="entry name" value="ABC_transporter-like_ATP-bd"/>
</dbReference>
<gene>
    <name evidence="10" type="primary">msbA2</name>
    <name evidence="10" type="ORF">CMASS_05130</name>
</gene>
<evidence type="ECO:0000256" key="7">
    <source>
        <dbReference type="SAM" id="Phobius"/>
    </source>
</evidence>
<evidence type="ECO:0000256" key="2">
    <source>
        <dbReference type="ARBA" id="ARBA00022692"/>
    </source>
</evidence>
<feature type="transmembrane region" description="Helical" evidence="7">
    <location>
        <begin position="254"/>
        <end position="274"/>
    </location>
</feature>
<feature type="domain" description="ABC transporter" evidence="8">
    <location>
        <begin position="342"/>
        <end position="579"/>
    </location>
</feature>
<dbReference type="Gene3D" id="1.20.1560.10">
    <property type="entry name" value="ABC transporter type 1, transmembrane domain"/>
    <property type="match status" value="1"/>
</dbReference>
<dbReference type="SMART" id="SM00382">
    <property type="entry name" value="AAA"/>
    <property type="match status" value="1"/>
</dbReference>
<dbReference type="PROSITE" id="PS50893">
    <property type="entry name" value="ABC_TRANSPORTER_2"/>
    <property type="match status" value="1"/>
</dbReference>
<dbReference type="EMBL" id="CP063189">
    <property type="protein sequence ID" value="WCZ32469.1"/>
    <property type="molecule type" value="Genomic_DNA"/>
</dbReference>
<keyword evidence="2 7" id="KW-0812">Transmembrane</keyword>
<evidence type="ECO:0000256" key="6">
    <source>
        <dbReference type="ARBA" id="ARBA00023136"/>
    </source>
</evidence>
<dbReference type="SUPFAM" id="SSF52540">
    <property type="entry name" value="P-loop containing nucleoside triphosphate hydrolases"/>
    <property type="match status" value="1"/>
</dbReference>
<dbReference type="EC" id="3.6.3.-" evidence="10"/>
<keyword evidence="6 7" id="KW-0472">Membrane</keyword>
<evidence type="ECO:0000259" key="8">
    <source>
        <dbReference type="PROSITE" id="PS50893"/>
    </source>
</evidence>
<evidence type="ECO:0000259" key="9">
    <source>
        <dbReference type="PROSITE" id="PS50929"/>
    </source>
</evidence>
<reference evidence="10 11" key="1">
    <citation type="submission" date="2020-10" db="EMBL/GenBank/DDBJ databases">
        <title>Complete genome sequence of Corynebacterium massiliense DSM 45435, type strain of Corynebacterium massiliense.</title>
        <authorList>
            <person name="Busche T."/>
            <person name="Kalinowski J."/>
            <person name="Ruckert C."/>
        </authorList>
    </citation>
    <scope>NUCLEOTIDE SEQUENCE [LARGE SCALE GENOMIC DNA]</scope>
    <source>
        <strain evidence="10 11">DSM 45435</strain>
    </source>
</reference>
<accession>A0ABY7U7B3</accession>
<keyword evidence="4 10" id="KW-0067">ATP-binding</keyword>
<dbReference type="GO" id="GO:0005524">
    <property type="term" value="F:ATP binding"/>
    <property type="evidence" value="ECO:0007669"/>
    <property type="project" value="UniProtKB-KW"/>
</dbReference>
<proteinExistence type="predicted"/>
<evidence type="ECO:0000256" key="3">
    <source>
        <dbReference type="ARBA" id="ARBA00022741"/>
    </source>
</evidence>
<dbReference type="InterPro" id="IPR011527">
    <property type="entry name" value="ABC1_TM_dom"/>
</dbReference>
<dbReference type="InterPro" id="IPR027417">
    <property type="entry name" value="P-loop_NTPase"/>
</dbReference>
<dbReference type="InterPro" id="IPR039421">
    <property type="entry name" value="Type_1_exporter"/>
</dbReference>
<feature type="domain" description="ABC transmembrane type-1" evidence="9">
    <location>
        <begin position="30"/>
        <end position="311"/>
    </location>
</feature>
<feature type="transmembrane region" description="Helical" evidence="7">
    <location>
        <begin position="27"/>
        <end position="50"/>
    </location>
</feature>
<keyword evidence="3" id="KW-0547">Nucleotide-binding</keyword>
<organism evidence="10 11">
    <name type="scientific">Corynebacterium massiliense DSM 45435</name>
    <dbReference type="NCBI Taxonomy" id="1121364"/>
    <lineage>
        <taxon>Bacteria</taxon>
        <taxon>Bacillati</taxon>
        <taxon>Actinomycetota</taxon>
        <taxon>Actinomycetes</taxon>
        <taxon>Mycobacteriales</taxon>
        <taxon>Corynebacteriaceae</taxon>
        <taxon>Corynebacterium</taxon>
    </lineage>
</organism>
<sequence length="585" mass="60791">MTFRTATWAEVCAAVGDHARRISRARLFLVGAIVLLVAGALADVTVPILLGRIVDAVAAGEGAGLALVGAGLAAAALAGAGLSAAGFFLVARVSERVIATLRERMLGTALTLPADRVEEPGSGDVVSRATDDVAELSAAVSAAGPALVNSTFSLVVTSFALVGLDWQFVAVVASAGPLYAWGAHRYLRVAPRRYAAERAAVADRARTVIETAEGRETIRAFGWEDAMRERAEAASWEVVERGYAARRTMMTLQLWITFVQLVMLGAGLVVGFVSVGRGDLSIGTATAAMFLLIRVRGPLLGLMRVLDTAQAGYASLARIVGVLGEAPREQAAASPSRAVGEVRVENATMSYGSGWAVRGIDMHLRPGETVALVGASGAGKSTVAALVAGMRTPDHGRVTVDGVAASQLADAHSLTLISQETHVFAGTLRENLALGAANARATDARAADADMRAALERVGAGQWVSRLTDGLDTVVGEGGFHLDAVRAQQVALARALLLDPAVVILDEATAEAGTAGADSLDDAARELVAGRTTLLVAHRLDQARMVDRVLVMGGGRIIEEGTHQQLVDSGGQYATMWSAWQKGRS</sequence>
<evidence type="ECO:0000313" key="11">
    <source>
        <dbReference type="Proteomes" id="UP001220064"/>
    </source>
</evidence>
<evidence type="ECO:0000256" key="4">
    <source>
        <dbReference type="ARBA" id="ARBA00022840"/>
    </source>
</evidence>
<dbReference type="Gene3D" id="3.40.50.300">
    <property type="entry name" value="P-loop containing nucleotide triphosphate hydrolases"/>
    <property type="match status" value="1"/>
</dbReference>
<name>A0ABY7U7B3_9CORY</name>
<feature type="transmembrane region" description="Helical" evidence="7">
    <location>
        <begin position="62"/>
        <end position="90"/>
    </location>
</feature>
<dbReference type="Pfam" id="PF00005">
    <property type="entry name" value="ABC_tran"/>
    <property type="match status" value="1"/>
</dbReference>
<evidence type="ECO:0000256" key="5">
    <source>
        <dbReference type="ARBA" id="ARBA00022989"/>
    </source>
</evidence>
<keyword evidence="11" id="KW-1185">Reference proteome</keyword>
<dbReference type="PANTHER" id="PTHR43394:SF1">
    <property type="entry name" value="ATP-BINDING CASSETTE SUB-FAMILY B MEMBER 10, MITOCHONDRIAL"/>
    <property type="match status" value="1"/>
</dbReference>
<dbReference type="Pfam" id="PF00664">
    <property type="entry name" value="ABC_membrane"/>
    <property type="match status" value="1"/>
</dbReference>
<dbReference type="InterPro" id="IPR036640">
    <property type="entry name" value="ABC1_TM_sf"/>
</dbReference>
<dbReference type="SUPFAM" id="SSF90123">
    <property type="entry name" value="ABC transporter transmembrane region"/>
    <property type="match status" value="1"/>
</dbReference>
<dbReference type="CDD" id="cd07346">
    <property type="entry name" value="ABC_6TM_exporters"/>
    <property type="match status" value="1"/>
</dbReference>
<dbReference type="Proteomes" id="UP001220064">
    <property type="component" value="Chromosome"/>
</dbReference>
<evidence type="ECO:0000313" key="10">
    <source>
        <dbReference type="EMBL" id="WCZ32469.1"/>
    </source>
</evidence>
<dbReference type="PANTHER" id="PTHR43394">
    <property type="entry name" value="ATP-DEPENDENT PERMEASE MDL1, MITOCHONDRIAL"/>
    <property type="match status" value="1"/>
</dbReference>
<dbReference type="InterPro" id="IPR003593">
    <property type="entry name" value="AAA+_ATPase"/>
</dbReference>
<evidence type="ECO:0000256" key="1">
    <source>
        <dbReference type="ARBA" id="ARBA00004651"/>
    </source>
</evidence>
<dbReference type="GO" id="GO:0016787">
    <property type="term" value="F:hydrolase activity"/>
    <property type="evidence" value="ECO:0007669"/>
    <property type="project" value="UniProtKB-KW"/>
</dbReference>
<keyword evidence="5 7" id="KW-1133">Transmembrane helix</keyword>
<dbReference type="PROSITE" id="PS50929">
    <property type="entry name" value="ABC_TM1F"/>
    <property type="match status" value="1"/>
</dbReference>
<comment type="subcellular location">
    <subcellularLocation>
        <location evidence="1">Cell membrane</location>
        <topology evidence="1">Multi-pass membrane protein</topology>
    </subcellularLocation>
</comment>
<keyword evidence="10" id="KW-0378">Hydrolase</keyword>